<protein>
    <submittedName>
        <fullName evidence="9">M28 family metallopeptidase</fullName>
    </submittedName>
</protein>
<dbReference type="SUPFAM" id="SSF52025">
    <property type="entry name" value="PA domain"/>
    <property type="match status" value="1"/>
</dbReference>
<evidence type="ECO:0000256" key="5">
    <source>
        <dbReference type="ARBA" id="ARBA00022801"/>
    </source>
</evidence>
<keyword evidence="4 7" id="KW-0732">Signal</keyword>
<evidence type="ECO:0000256" key="4">
    <source>
        <dbReference type="ARBA" id="ARBA00022729"/>
    </source>
</evidence>
<evidence type="ECO:0000313" key="10">
    <source>
        <dbReference type="Proteomes" id="UP001217500"/>
    </source>
</evidence>
<feature type="signal peptide" evidence="7">
    <location>
        <begin position="1"/>
        <end position="21"/>
    </location>
</feature>
<sequence length="549" mass="58980">MKTKMAMMALMGGAMLLSACATTGNAKTASHEPLFSQDRIKADMAFLSDDLMEGRRTGTRGYALAAYYVKTQFELIGLKPAAADGTYFQQVPFRSAMIDDEASSLTLTMNGKAEKLAFGTDFLMAGEVKLPSMTATGDVVFAGYGVYSPEAGWDDLAGLDLNGKIVVVVSGAPKGLNSEIRAHLGSGRSKWKNLQARGATGVIFIRTPQEEQRRTFDKLKSAFMEKSFDWVGSAEDAKTAVVSALVSSDVATRMFADSGIDIAAVLKAADEGVDDMPTGALNAHVDLVRMSKLLDPVSSPNVLALIEGSDPKLKNEVVVLSGHLDHEGMKEGAEGEDHIYNGALDNSAGIATMLEVARAYMSNGIRPRRSILFAAVVAEEEGLLGSEYLAHFPPPVGELVANVNLDMPVLLYDFADLIAFGADRSTLGPITAAALAKADITLSPDPMPDEGIFTRSDHYRFVQKGVPAVMLATGFGLTADGVKGADVFVDFLKNTYHTPKDQMDLPIRFDTAAKFARVNWLILNEIANRDEKPEWNEGDFFGQTFAGTK</sequence>
<keyword evidence="2" id="KW-0645">Protease</keyword>
<dbReference type="InterPro" id="IPR045175">
    <property type="entry name" value="M28_fam"/>
</dbReference>
<feature type="chain" id="PRO_5042013585" evidence="7">
    <location>
        <begin position="22"/>
        <end position="549"/>
    </location>
</feature>
<dbReference type="PROSITE" id="PS51257">
    <property type="entry name" value="PROKAR_LIPOPROTEIN"/>
    <property type="match status" value="1"/>
</dbReference>
<evidence type="ECO:0000256" key="2">
    <source>
        <dbReference type="ARBA" id="ARBA00022670"/>
    </source>
</evidence>
<dbReference type="GO" id="GO:0006508">
    <property type="term" value="P:proteolysis"/>
    <property type="evidence" value="ECO:0007669"/>
    <property type="project" value="UniProtKB-KW"/>
</dbReference>
<evidence type="ECO:0000256" key="3">
    <source>
        <dbReference type="ARBA" id="ARBA00022723"/>
    </source>
</evidence>
<dbReference type="PANTHER" id="PTHR12147">
    <property type="entry name" value="METALLOPEPTIDASE M28 FAMILY MEMBER"/>
    <property type="match status" value="1"/>
</dbReference>
<name>A0AAF0BGL7_9PROT</name>
<dbReference type="InterPro" id="IPR007484">
    <property type="entry name" value="Peptidase_M28"/>
</dbReference>
<evidence type="ECO:0000256" key="1">
    <source>
        <dbReference type="ARBA" id="ARBA00022438"/>
    </source>
</evidence>
<evidence type="ECO:0000256" key="7">
    <source>
        <dbReference type="SAM" id="SignalP"/>
    </source>
</evidence>
<reference evidence="9" key="1">
    <citation type="submission" date="2023-01" db="EMBL/GenBank/DDBJ databases">
        <title>The genome sequence of Kordiimonadaceae bacterium 6D33.</title>
        <authorList>
            <person name="Liu Y."/>
        </authorList>
    </citation>
    <scope>NUCLEOTIDE SEQUENCE</scope>
    <source>
        <strain evidence="9">6D33</strain>
    </source>
</reference>
<keyword evidence="3" id="KW-0479">Metal-binding</keyword>
<dbReference type="InterPro" id="IPR046450">
    <property type="entry name" value="PA_dom_sf"/>
</dbReference>
<proteinExistence type="predicted"/>
<dbReference type="EMBL" id="CP116805">
    <property type="protein sequence ID" value="WCL53638.1"/>
    <property type="molecule type" value="Genomic_DNA"/>
</dbReference>
<dbReference type="Proteomes" id="UP001217500">
    <property type="component" value="Chromosome"/>
</dbReference>
<feature type="domain" description="Peptidase M28" evidence="8">
    <location>
        <begin position="301"/>
        <end position="519"/>
    </location>
</feature>
<dbReference type="GO" id="GO:0008235">
    <property type="term" value="F:metalloexopeptidase activity"/>
    <property type="evidence" value="ECO:0007669"/>
    <property type="project" value="InterPro"/>
</dbReference>
<evidence type="ECO:0000259" key="8">
    <source>
        <dbReference type="Pfam" id="PF04389"/>
    </source>
</evidence>
<keyword evidence="1" id="KW-0031">Aminopeptidase</keyword>
<keyword evidence="10" id="KW-1185">Reference proteome</keyword>
<keyword evidence="6" id="KW-0862">Zinc</keyword>
<dbReference type="CDD" id="cd04820">
    <property type="entry name" value="PA_M28_1_1"/>
    <property type="match status" value="1"/>
</dbReference>
<dbReference type="AlphaFoldDB" id="A0AAF0BGL7"/>
<dbReference type="KEGG" id="gso:PH603_13950"/>
<dbReference type="PANTHER" id="PTHR12147:SF56">
    <property type="entry name" value="AMINOPEPTIDASE YDR415C-RELATED"/>
    <property type="match status" value="1"/>
</dbReference>
<dbReference type="RefSeq" id="WP_289503150.1">
    <property type="nucleotide sequence ID" value="NZ_CP116805.1"/>
</dbReference>
<dbReference type="GO" id="GO:0004177">
    <property type="term" value="F:aminopeptidase activity"/>
    <property type="evidence" value="ECO:0007669"/>
    <property type="project" value="UniProtKB-KW"/>
</dbReference>
<evidence type="ECO:0000256" key="6">
    <source>
        <dbReference type="ARBA" id="ARBA00022833"/>
    </source>
</evidence>
<dbReference type="Gene3D" id="3.50.30.30">
    <property type="match status" value="1"/>
</dbReference>
<organism evidence="9 10">
    <name type="scientific">Gimibacter soli</name>
    <dbReference type="NCBI Taxonomy" id="3024400"/>
    <lineage>
        <taxon>Bacteria</taxon>
        <taxon>Pseudomonadati</taxon>
        <taxon>Pseudomonadota</taxon>
        <taxon>Alphaproteobacteria</taxon>
        <taxon>Kordiimonadales</taxon>
        <taxon>Temperatibacteraceae</taxon>
        <taxon>Gimibacter</taxon>
    </lineage>
</organism>
<evidence type="ECO:0000313" key="9">
    <source>
        <dbReference type="EMBL" id="WCL53638.1"/>
    </source>
</evidence>
<gene>
    <name evidence="9" type="ORF">PH603_13950</name>
</gene>
<dbReference type="Pfam" id="PF04389">
    <property type="entry name" value="Peptidase_M28"/>
    <property type="match status" value="1"/>
</dbReference>
<dbReference type="Gene3D" id="3.40.630.10">
    <property type="entry name" value="Zn peptidases"/>
    <property type="match status" value="1"/>
</dbReference>
<keyword evidence="5" id="KW-0378">Hydrolase</keyword>
<accession>A0AAF0BGL7</accession>
<dbReference type="SUPFAM" id="SSF53187">
    <property type="entry name" value="Zn-dependent exopeptidases"/>
    <property type="match status" value="1"/>
</dbReference>
<dbReference type="GO" id="GO:0046872">
    <property type="term" value="F:metal ion binding"/>
    <property type="evidence" value="ECO:0007669"/>
    <property type="project" value="UniProtKB-KW"/>
</dbReference>